<dbReference type="InterPro" id="IPR009959">
    <property type="entry name" value="Cyclase_SnoaL-like"/>
</dbReference>
<dbReference type="Pfam" id="PF07366">
    <property type="entry name" value="SnoaL"/>
    <property type="match status" value="1"/>
</dbReference>
<evidence type="ECO:0000313" key="2">
    <source>
        <dbReference type="Proteomes" id="UP001499924"/>
    </source>
</evidence>
<dbReference type="SUPFAM" id="SSF54427">
    <property type="entry name" value="NTF2-like"/>
    <property type="match status" value="1"/>
</dbReference>
<comment type="caution">
    <text evidence="1">The sequence shown here is derived from an EMBL/GenBank/DDBJ whole genome shotgun (WGS) entry which is preliminary data.</text>
</comment>
<reference evidence="2" key="1">
    <citation type="journal article" date="2019" name="Int. J. Syst. Evol. Microbiol.">
        <title>The Global Catalogue of Microorganisms (GCM) 10K type strain sequencing project: providing services to taxonomists for standard genome sequencing and annotation.</title>
        <authorList>
            <consortium name="The Broad Institute Genomics Platform"/>
            <consortium name="The Broad Institute Genome Sequencing Center for Infectious Disease"/>
            <person name="Wu L."/>
            <person name="Ma J."/>
        </authorList>
    </citation>
    <scope>NUCLEOTIDE SEQUENCE [LARGE SCALE GENOMIC DNA]</scope>
    <source>
        <strain evidence="2">JCM 15614</strain>
    </source>
</reference>
<dbReference type="EMBL" id="BAAAVV010000014">
    <property type="protein sequence ID" value="GAA3181627.1"/>
    <property type="molecule type" value="Genomic_DNA"/>
</dbReference>
<proteinExistence type="predicted"/>
<accession>A0ABP6PKB1</accession>
<dbReference type="RefSeq" id="WP_344690806.1">
    <property type="nucleotide sequence ID" value="NZ_BAAAVV010000014.1"/>
</dbReference>
<sequence>MATEENKDVVRRFVSECVNVHREDLLDRFAAPDVTLHPGTPDSAEATQGIDELRQAFRRFRILFPDLHVTHDLLVGEGPYVVARWTATGTHANEVAGLEPTGQQLRWGGTDIYRIEDGRIAEWWRNDDFAGLLRRLSRRVL</sequence>
<dbReference type="PANTHER" id="PTHR38436:SF1">
    <property type="entry name" value="ESTER CYCLASE"/>
    <property type="match status" value="1"/>
</dbReference>
<evidence type="ECO:0000313" key="1">
    <source>
        <dbReference type="EMBL" id="GAA3181627.1"/>
    </source>
</evidence>
<dbReference type="InterPro" id="IPR032710">
    <property type="entry name" value="NTF2-like_dom_sf"/>
</dbReference>
<dbReference type="Gene3D" id="3.10.450.50">
    <property type="match status" value="1"/>
</dbReference>
<dbReference type="PANTHER" id="PTHR38436">
    <property type="entry name" value="POLYKETIDE CYCLASE SNOAL-LIKE DOMAIN"/>
    <property type="match status" value="1"/>
</dbReference>
<gene>
    <name evidence="1" type="ORF">GCM10010531_39780</name>
</gene>
<dbReference type="Proteomes" id="UP001499924">
    <property type="component" value="Unassembled WGS sequence"/>
</dbReference>
<keyword evidence="2" id="KW-1185">Reference proteome</keyword>
<organism evidence="1 2">
    <name type="scientific">Blastococcus jejuensis</name>
    <dbReference type="NCBI Taxonomy" id="351224"/>
    <lineage>
        <taxon>Bacteria</taxon>
        <taxon>Bacillati</taxon>
        <taxon>Actinomycetota</taxon>
        <taxon>Actinomycetes</taxon>
        <taxon>Geodermatophilales</taxon>
        <taxon>Geodermatophilaceae</taxon>
        <taxon>Blastococcus</taxon>
    </lineage>
</organism>
<protein>
    <submittedName>
        <fullName evidence="1">Ester cyclase</fullName>
    </submittedName>
</protein>
<name>A0ABP6PKB1_9ACTN</name>